<dbReference type="PANTHER" id="PTHR10621">
    <property type="entry name" value="UV EXCISION REPAIR PROTEIN RAD23"/>
    <property type="match status" value="1"/>
</dbReference>
<dbReference type="InParanoid" id="A0A669C5G5"/>
<feature type="domain" description="Ubiquitin-like" evidence="2">
    <location>
        <begin position="492"/>
        <end position="565"/>
    </location>
</feature>
<dbReference type="GeneID" id="106098710"/>
<keyword evidence="4" id="KW-1185">Reference proteome</keyword>
<dbReference type="PROSITE" id="PS50053">
    <property type="entry name" value="UBIQUITIN_2"/>
    <property type="match status" value="4"/>
</dbReference>
<dbReference type="AlphaFoldDB" id="A0A669C5G5"/>
<reference evidence="4" key="1">
    <citation type="submission" date="2012-01" db="EMBL/GenBank/DDBJ databases">
        <title>The Genome Sequence of Oreochromis niloticus (Nile Tilapia).</title>
        <authorList>
            <consortium name="Broad Institute Genome Assembly Team"/>
            <consortium name="Broad Institute Sequencing Platform"/>
            <person name="Di Palma F."/>
            <person name="Johnson J."/>
            <person name="Lander E.S."/>
            <person name="Lindblad-Toh K."/>
        </authorList>
    </citation>
    <scope>NUCLEOTIDE SEQUENCE [LARGE SCALE GENOMIC DNA]</scope>
</reference>
<dbReference type="SUPFAM" id="SSF54236">
    <property type="entry name" value="Ubiquitin-like"/>
    <property type="match status" value="4"/>
</dbReference>
<proteinExistence type="predicted"/>
<feature type="domain" description="Ubiquitin-like" evidence="2">
    <location>
        <begin position="331"/>
        <end position="401"/>
    </location>
</feature>
<dbReference type="CDD" id="cd17039">
    <property type="entry name" value="Ubl_ubiquitin_like"/>
    <property type="match status" value="2"/>
</dbReference>
<dbReference type="PANTHER" id="PTHR10621:SF38">
    <property type="entry name" value="UBIQUITIN DOMAIN-CONTAINING PROTEIN 7SL RNA1-RELATED"/>
    <property type="match status" value="1"/>
</dbReference>
<gene>
    <name evidence="3" type="primary">LOC106098710</name>
</gene>
<dbReference type="GO" id="GO:0005654">
    <property type="term" value="C:nucleoplasm"/>
    <property type="evidence" value="ECO:0007669"/>
    <property type="project" value="TreeGrafter"/>
</dbReference>
<accession>A0A669C5G5</accession>
<dbReference type="GO" id="GO:0005829">
    <property type="term" value="C:cytosol"/>
    <property type="evidence" value="ECO:0007669"/>
    <property type="project" value="TreeGrafter"/>
</dbReference>
<feature type="region of interest" description="Disordered" evidence="1">
    <location>
        <begin position="86"/>
        <end position="152"/>
    </location>
</feature>
<dbReference type="Proteomes" id="UP000005207">
    <property type="component" value="Linkage group LG12"/>
</dbReference>
<dbReference type="SMART" id="SM00213">
    <property type="entry name" value="UBQ"/>
    <property type="match status" value="4"/>
</dbReference>
<dbReference type="InterPro" id="IPR000626">
    <property type="entry name" value="Ubiquitin-like_dom"/>
</dbReference>
<reference evidence="3" key="2">
    <citation type="submission" date="2025-08" db="UniProtKB">
        <authorList>
            <consortium name="Ensembl"/>
        </authorList>
    </citation>
    <scope>IDENTIFICATION</scope>
</reference>
<dbReference type="RefSeq" id="XP_019221480.1">
    <property type="nucleotide sequence ID" value="XM_019365935.2"/>
</dbReference>
<dbReference type="GeneTree" id="ENSGT00940000163900"/>
<dbReference type="GO" id="GO:0043161">
    <property type="term" value="P:proteasome-mediated ubiquitin-dependent protein catabolic process"/>
    <property type="evidence" value="ECO:0007669"/>
    <property type="project" value="TreeGrafter"/>
</dbReference>
<evidence type="ECO:0000313" key="4">
    <source>
        <dbReference type="Proteomes" id="UP000005207"/>
    </source>
</evidence>
<dbReference type="InterPro" id="IPR029071">
    <property type="entry name" value="Ubiquitin-like_domsf"/>
</dbReference>
<dbReference type="GO" id="GO:0043130">
    <property type="term" value="F:ubiquitin binding"/>
    <property type="evidence" value="ECO:0007669"/>
    <property type="project" value="TreeGrafter"/>
</dbReference>
<reference evidence="3" key="3">
    <citation type="submission" date="2025-09" db="UniProtKB">
        <authorList>
            <consortium name="Ensembl"/>
        </authorList>
    </citation>
    <scope>IDENTIFICATION</scope>
</reference>
<organism evidence="3 4">
    <name type="scientific">Oreochromis niloticus</name>
    <name type="common">Nile tilapia</name>
    <name type="synonym">Tilapia nilotica</name>
    <dbReference type="NCBI Taxonomy" id="8128"/>
    <lineage>
        <taxon>Eukaryota</taxon>
        <taxon>Metazoa</taxon>
        <taxon>Chordata</taxon>
        <taxon>Craniata</taxon>
        <taxon>Vertebrata</taxon>
        <taxon>Euteleostomi</taxon>
        <taxon>Actinopterygii</taxon>
        <taxon>Neopterygii</taxon>
        <taxon>Teleostei</taxon>
        <taxon>Neoteleostei</taxon>
        <taxon>Acanthomorphata</taxon>
        <taxon>Ovalentaria</taxon>
        <taxon>Cichlomorphae</taxon>
        <taxon>Cichliformes</taxon>
        <taxon>Cichlidae</taxon>
        <taxon>African cichlids</taxon>
        <taxon>Pseudocrenilabrinae</taxon>
        <taxon>Oreochromini</taxon>
        <taxon>Oreochromis</taxon>
    </lineage>
</organism>
<feature type="domain" description="Ubiquitin-like" evidence="2">
    <location>
        <begin position="410"/>
        <end position="488"/>
    </location>
</feature>
<dbReference type="Gene3D" id="3.10.20.90">
    <property type="entry name" value="Phosphatidylinositol 3-kinase Catalytic Subunit, Chain A, domain 1"/>
    <property type="match status" value="4"/>
</dbReference>
<evidence type="ECO:0000313" key="3">
    <source>
        <dbReference type="Ensembl" id="ENSONIP00000041861.1"/>
    </source>
</evidence>
<dbReference type="Pfam" id="PF00240">
    <property type="entry name" value="ubiquitin"/>
    <property type="match status" value="4"/>
</dbReference>
<dbReference type="Ensembl" id="ENSONIT00000087614.1">
    <property type="protein sequence ID" value="ENSONIP00000041861.1"/>
    <property type="gene ID" value="ENSONIG00000028519.1"/>
</dbReference>
<sequence>MSSFSVVEFVDEVDSDGCKKVDIVPSEWFHGTERKLCWWPPASLVNVTKAVKEGTPPASNWTLCNVRVMGNPATYANAKAKLHQSEYSSELMDNDNGMRKRKPSVKLMQSQLSSHTESSEPSDSDEELPPTPPEQLLKRPSGKNNSVVASPRSAARSATRAVAASPAAWSAASPTCEAMFSKVLAVLEEVKKTQLVHSKMLNALLKQKNGSVAEVPERVVLPLKTQDDVEALNGRLEDCSLMSDVTTANIDITITMVGASHTVGVNPQDTVGSLKIKIQSMLGVDPQRQRLVFINGQKTPLNDDSKPISYYGLQHGSQVSLLVTEPPPAPTQVFLRNEKGQLSTYDIRLDETVSIFKNRVEKREGVPASQQRLIHQGRVMQGGKLEDYNIRNHSTIDLTLRLGCMGTTNMDITVNMVGASHTVRVNPQDTVGSLKIKIQSMLGVDPQRQRLVFINGQRTPLNDDSKPISYYGLQHGSQVSLLVTEPPPPALTQVFLRNEKGQLSTYNIRLNETVSNFKNRVEKREGVPASQQRLIHQGREMQGGKLEDYYVRHHSTIDLTLRLRG</sequence>
<name>A0A669C5G5_ORENI</name>
<dbReference type="KEGG" id="onl:106098710"/>
<dbReference type="GO" id="GO:0031593">
    <property type="term" value="F:polyubiquitin modification-dependent protein binding"/>
    <property type="evidence" value="ECO:0007669"/>
    <property type="project" value="TreeGrafter"/>
</dbReference>
<evidence type="ECO:0000259" key="2">
    <source>
        <dbReference type="PROSITE" id="PS50053"/>
    </source>
</evidence>
<dbReference type="OrthoDB" id="1885901at2759"/>
<feature type="compositionally biased region" description="Low complexity" evidence="1">
    <location>
        <begin position="109"/>
        <end position="119"/>
    </location>
</feature>
<evidence type="ECO:0000256" key="1">
    <source>
        <dbReference type="SAM" id="MobiDB-lite"/>
    </source>
</evidence>
<protein>
    <submittedName>
        <fullName evidence="3">Polyubiquitin-B-like</fullName>
    </submittedName>
</protein>
<dbReference type="GO" id="GO:0070628">
    <property type="term" value="F:proteasome binding"/>
    <property type="evidence" value="ECO:0007669"/>
    <property type="project" value="TreeGrafter"/>
</dbReference>
<feature type="domain" description="Ubiquitin-like" evidence="2">
    <location>
        <begin position="250"/>
        <end position="328"/>
    </location>
</feature>